<gene>
    <name evidence="1" type="ORF">CC86DRAFT_401295</name>
</gene>
<dbReference type="PANTHER" id="PTHR37844">
    <property type="entry name" value="SER/THR PROTEIN PHOSPHATASE SUPERFAMILY (AFU_ORTHOLOGUE AFUA_1G14840)"/>
    <property type="match status" value="1"/>
</dbReference>
<dbReference type="Proteomes" id="UP000799424">
    <property type="component" value="Unassembled WGS sequence"/>
</dbReference>
<proteinExistence type="predicted"/>
<dbReference type="SUPFAM" id="SSF56300">
    <property type="entry name" value="Metallo-dependent phosphatases"/>
    <property type="match status" value="1"/>
</dbReference>
<dbReference type="PANTHER" id="PTHR37844:SF2">
    <property type="entry name" value="SER_THR PROTEIN PHOSPHATASE SUPERFAMILY (AFU_ORTHOLOGUE AFUA_1G14840)"/>
    <property type="match status" value="1"/>
</dbReference>
<dbReference type="EMBL" id="MU006217">
    <property type="protein sequence ID" value="KAF2832528.1"/>
    <property type="molecule type" value="Genomic_DNA"/>
</dbReference>
<sequence>MGNHEAYGTTTDVAIQKFEDFERATTAKNNGTSRFYFLNRRRVDVNERVTVLGCTLWTLIPRPSFHACATLLTDFHDKTGIWDRSIYEHTADHRADLTWLNDTVSHVSSQSPEREIIILTHHSPTLDSRANHPRHARSKTNDGFRADLSKEVCWTNANVSVWGFGHTYFDCQFYGEGGKLLLANQKRCVMQGGREGGRLLLGRGRVK</sequence>
<reference evidence="1" key="1">
    <citation type="journal article" date="2020" name="Stud. Mycol.">
        <title>101 Dothideomycetes genomes: a test case for predicting lifestyles and emergence of pathogens.</title>
        <authorList>
            <person name="Haridas S."/>
            <person name="Albert R."/>
            <person name="Binder M."/>
            <person name="Bloem J."/>
            <person name="Labutti K."/>
            <person name="Salamov A."/>
            <person name="Andreopoulos B."/>
            <person name="Baker S."/>
            <person name="Barry K."/>
            <person name="Bills G."/>
            <person name="Bluhm B."/>
            <person name="Cannon C."/>
            <person name="Castanera R."/>
            <person name="Culley D."/>
            <person name="Daum C."/>
            <person name="Ezra D."/>
            <person name="Gonzalez J."/>
            <person name="Henrissat B."/>
            <person name="Kuo A."/>
            <person name="Liang C."/>
            <person name="Lipzen A."/>
            <person name="Lutzoni F."/>
            <person name="Magnuson J."/>
            <person name="Mondo S."/>
            <person name="Nolan M."/>
            <person name="Ohm R."/>
            <person name="Pangilinan J."/>
            <person name="Park H.-J."/>
            <person name="Ramirez L."/>
            <person name="Alfaro M."/>
            <person name="Sun H."/>
            <person name="Tritt A."/>
            <person name="Yoshinaga Y."/>
            <person name="Zwiers L.-H."/>
            <person name="Turgeon B."/>
            <person name="Goodwin S."/>
            <person name="Spatafora J."/>
            <person name="Crous P."/>
            <person name="Grigoriev I."/>
        </authorList>
    </citation>
    <scope>NUCLEOTIDE SEQUENCE</scope>
    <source>
        <strain evidence="1">CBS 113818</strain>
    </source>
</reference>
<evidence type="ECO:0008006" key="3">
    <source>
        <dbReference type="Google" id="ProtNLM"/>
    </source>
</evidence>
<keyword evidence="2" id="KW-1185">Reference proteome</keyword>
<name>A0A6A7AIJ4_9PLEO</name>
<protein>
    <recommendedName>
        <fullName evidence="3">Calcineurin-like phosphoesterase domain-containing protein</fullName>
    </recommendedName>
</protein>
<accession>A0A6A7AIJ4</accession>
<dbReference type="InterPro" id="IPR029052">
    <property type="entry name" value="Metallo-depent_PP-like"/>
</dbReference>
<evidence type="ECO:0000313" key="1">
    <source>
        <dbReference type="EMBL" id="KAF2832528.1"/>
    </source>
</evidence>
<organism evidence="1 2">
    <name type="scientific">Ophiobolus disseminans</name>
    <dbReference type="NCBI Taxonomy" id="1469910"/>
    <lineage>
        <taxon>Eukaryota</taxon>
        <taxon>Fungi</taxon>
        <taxon>Dikarya</taxon>
        <taxon>Ascomycota</taxon>
        <taxon>Pezizomycotina</taxon>
        <taxon>Dothideomycetes</taxon>
        <taxon>Pleosporomycetidae</taxon>
        <taxon>Pleosporales</taxon>
        <taxon>Pleosporineae</taxon>
        <taxon>Phaeosphaeriaceae</taxon>
        <taxon>Ophiobolus</taxon>
    </lineage>
</organism>
<evidence type="ECO:0000313" key="2">
    <source>
        <dbReference type="Proteomes" id="UP000799424"/>
    </source>
</evidence>
<dbReference type="OrthoDB" id="550558at2759"/>
<dbReference type="AlphaFoldDB" id="A0A6A7AIJ4"/>